<comment type="caution">
    <text evidence="2">The sequence shown here is derived from an EMBL/GenBank/DDBJ whole genome shotgun (WGS) entry which is preliminary data.</text>
</comment>
<protein>
    <submittedName>
        <fullName evidence="2">Uncharacterized protein</fullName>
    </submittedName>
</protein>
<name>A0A8X6NPX3_NEPPI</name>
<keyword evidence="3" id="KW-1185">Reference proteome</keyword>
<gene>
    <name evidence="2" type="ORF">NPIL_147741</name>
</gene>
<feature type="region of interest" description="Disordered" evidence="1">
    <location>
        <begin position="45"/>
        <end position="71"/>
    </location>
</feature>
<dbReference type="EMBL" id="BMAW01106507">
    <property type="protein sequence ID" value="GFT24749.1"/>
    <property type="molecule type" value="Genomic_DNA"/>
</dbReference>
<reference evidence="2" key="1">
    <citation type="submission" date="2020-08" db="EMBL/GenBank/DDBJ databases">
        <title>Multicomponent nature underlies the extraordinary mechanical properties of spider dragline silk.</title>
        <authorList>
            <person name="Kono N."/>
            <person name="Nakamura H."/>
            <person name="Mori M."/>
            <person name="Yoshida Y."/>
            <person name="Ohtoshi R."/>
            <person name="Malay A.D."/>
            <person name="Moran D.A.P."/>
            <person name="Tomita M."/>
            <person name="Numata K."/>
            <person name="Arakawa K."/>
        </authorList>
    </citation>
    <scope>NUCLEOTIDE SEQUENCE</scope>
</reference>
<evidence type="ECO:0000313" key="2">
    <source>
        <dbReference type="EMBL" id="GFT24749.1"/>
    </source>
</evidence>
<sequence>MRCRNITVKRTYYYASNCRKRLNAGQTKIYKAQLQHKRSTRYVPGYSLTGKLNGRRQGSQRQTIRGYFKDL</sequence>
<feature type="non-terminal residue" evidence="2">
    <location>
        <position position="71"/>
    </location>
</feature>
<evidence type="ECO:0000313" key="3">
    <source>
        <dbReference type="Proteomes" id="UP000887013"/>
    </source>
</evidence>
<evidence type="ECO:0000256" key="1">
    <source>
        <dbReference type="SAM" id="MobiDB-lite"/>
    </source>
</evidence>
<dbReference type="AlphaFoldDB" id="A0A8X6NPX3"/>
<accession>A0A8X6NPX3</accession>
<dbReference type="Proteomes" id="UP000887013">
    <property type="component" value="Unassembled WGS sequence"/>
</dbReference>
<organism evidence="2 3">
    <name type="scientific">Nephila pilipes</name>
    <name type="common">Giant wood spider</name>
    <name type="synonym">Nephila maculata</name>
    <dbReference type="NCBI Taxonomy" id="299642"/>
    <lineage>
        <taxon>Eukaryota</taxon>
        <taxon>Metazoa</taxon>
        <taxon>Ecdysozoa</taxon>
        <taxon>Arthropoda</taxon>
        <taxon>Chelicerata</taxon>
        <taxon>Arachnida</taxon>
        <taxon>Araneae</taxon>
        <taxon>Araneomorphae</taxon>
        <taxon>Entelegynae</taxon>
        <taxon>Araneoidea</taxon>
        <taxon>Nephilidae</taxon>
        <taxon>Nephila</taxon>
    </lineage>
</organism>
<proteinExistence type="predicted"/>